<organism evidence="2 3">
    <name type="scientific">Truncatella angustata</name>
    <dbReference type="NCBI Taxonomy" id="152316"/>
    <lineage>
        <taxon>Eukaryota</taxon>
        <taxon>Fungi</taxon>
        <taxon>Dikarya</taxon>
        <taxon>Ascomycota</taxon>
        <taxon>Pezizomycotina</taxon>
        <taxon>Sordariomycetes</taxon>
        <taxon>Xylariomycetidae</taxon>
        <taxon>Amphisphaeriales</taxon>
        <taxon>Sporocadaceae</taxon>
        <taxon>Truncatella</taxon>
    </lineage>
</organism>
<feature type="compositionally biased region" description="Low complexity" evidence="1">
    <location>
        <begin position="398"/>
        <end position="407"/>
    </location>
</feature>
<evidence type="ECO:0000313" key="2">
    <source>
        <dbReference type="EMBL" id="KAH6660093.1"/>
    </source>
</evidence>
<keyword evidence="3" id="KW-1185">Reference proteome</keyword>
<dbReference type="OrthoDB" id="4729026at2759"/>
<feature type="compositionally biased region" description="Basic and acidic residues" evidence="1">
    <location>
        <begin position="1"/>
        <end position="14"/>
    </location>
</feature>
<dbReference type="Proteomes" id="UP000758603">
    <property type="component" value="Unassembled WGS sequence"/>
</dbReference>
<dbReference type="GeneID" id="70135230"/>
<accession>A0A9P9A3F3</accession>
<dbReference type="RefSeq" id="XP_045964224.1">
    <property type="nucleotide sequence ID" value="XM_046106339.1"/>
</dbReference>
<sequence length="470" mass="51242">MAVRSGQDRAKDGMKLPGKRPFRNGQNLFPPPKAVPNYTSRNLPPLPPKSNSASSSIYDSDEGSCRPMPGRFHGGHESPASNRSQSRAGNSTSGGFEGAINEDGMALVRPPSMSIVTDIKQTNHFLNGGYRDVIHSPRPRYPDHKIVKNIELYDELGVSPIISPPTGTFSHQTYEVSPLTPEDVTARGFEQTVSEPELEGSYLWGPNASRRQSRWEDVPPAASHSSLGFHGLPGEEASGKLKQQSQFRYSDPGSPSKTSTASAMSIGLLAPKPYLKGKINKISSSRPQSEAVRVTRRKPTPGASEDTITSPYSMWTRGYGHDKPSPAPSSSSKVSFAINEKSSLSGKPQVSSKAKPAPLYLDDSKTAEEHVKTPYPDLVPPKSAWDYDDEESEKSKRSSWGRSSTKSGKTEGSNKSRGVGKLVSRVKHAGGDVISKLSFTSEELKREKRIEELKGKIQHQNMRSGQKNML</sequence>
<comment type="caution">
    <text evidence="2">The sequence shown here is derived from an EMBL/GenBank/DDBJ whole genome shotgun (WGS) entry which is preliminary data.</text>
</comment>
<feature type="region of interest" description="Disordered" evidence="1">
    <location>
        <begin position="1"/>
        <end position="99"/>
    </location>
</feature>
<evidence type="ECO:0000313" key="3">
    <source>
        <dbReference type="Proteomes" id="UP000758603"/>
    </source>
</evidence>
<gene>
    <name evidence="2" type="ORF">BKA67DRAFT_653293</name>
</gene>
<dbReference type="EMBL" id="JAGPXC010000001">
    <property type="protein sequence ID" value="KAH6660093.1"/>
    <property type="molecule type" value="Genomic_DNA"/>
</dbReference>
<feature type="compositionally biased region" description="Polar residues" evidence="1">
    <location>
        <begin position="79"/>
        <end position="94"/>
    </location>
</feature>
<feature type="compositionally biased region" description="Basic and acidic residues" evidence="1">
    <location>
        <begin position="362"/>
        <end position="372"/>
    </location>
</feature>
<feature type="region of interest" description="Disordered" evidence="1">
    <location>
        <begin position="210"/>
        <end position="264"/>
    </location>
</feature>
<reference evidence="2" key="1">
    <citation type="journal article" date="2021" name="Nat. Commun.">
        <title>Genetic determinants of endophytism in the Arabidopsis root mycobiome.</title>
        <authorList>
            <person name="Mesny F."/>
            <person name="Miyauchi S."/>
            <person name="Thiergart T."/>
            <person name="Pickel B."/>
            <person name="Atanasova L."/>
            <person name="Karlsson M."/>
            <person name="Huettel B."/>
            <person name="Barry K.W."/>
            <person name="Haridas S."/>
            <person name="Chen C."/>
            <person name="Bauer D."/>
            <person name="Andreopoulos W."/>
            <person name="Pangilinan J."/>
            <person name="LaButti K."/>
            <person name="Riley R."/>
            <person name="Lipzen A."/>
            <person name="Clum A."/>
            <person name="Drula E."/>
            <person name="Henrissat B."/>
            <person name="Kohler A."/>
            <person name="Grigoriev I.V."/>
            <person name="Martin F.M."/>
            <person name="Hacquard S."/>
        </authorList>
    </citation>
    <scope>NUCLEOTIDE SEQUENCE</scope>
    <source>
        <strain evidence="2">MPI-SDFR-AT-0073</strain>
    </source>
</reference>
<feature type="compositionally biased region" description="Polar residues" evidence="1">
    <location>
        <begin position="241"/>
        <end position="263"/>
    </location>
</feature>
<evidence type="ECO:0000256" key="1">
    <source>
        <dbReference type="SAM" id="MobiDB-lite"/>
    </source>
</evidence>
<dbReference type="AlphaFoldDB" id="A0A9P9A3F3"/>
<proteinExistence type="predicted"/>
<name>A0A9P9A3F3_9PEZI</name>
<feature type="region of interest" description="Disordered" evidence="1">
    <location>
        <begin position="278"/>
        <end position="420"/>
    </location>
</feature>
<protein>
    <submittedName>
        <fullName evidence="2">Uncharacterized protein</fullName>
    </submittedName>
</protein>
<feature type="compositionally biased region" description="Polar residues" evidence="1">
    <location>
        <begin position="340"/>
        <end position="352"/>
    </location>
</feature>